<reference evidence="3 4" key="1">
    <citation type="submission" date="2016-09" db="EMBL/GenBank/DDBJ databases">
        <authorList>
            <person name="Capua I."/>
            <person name="De Benedictis P."/>
            <person name="Joannis T."/>
            <person name="Lombin L.H."/>
            <person name="Cattoli G."/>
        </authorList>
    </citation>
    <scope>NUCLEOTIDE SEQUENCE [LARGE SCALE GENOMIC DNA]</scope>
    <source>
        <strain evidence="3 4">IMI 309357</strain>
    </source>
</reference>
<feature type="region of interest" description="Disordered" evidence="1">
    <location>
        <begin position="132"/>
        <end position="179"/>
    </location>
</feature>
<evidence type="ECO:0000256" key="1">
    <source>
        <dbReference type="SAM" id="MobiDB-lite"/>
    </source>
</evidence>
<evidence type="ECO:0000256" key="2">
    <source>
        <dbReference type="SAM" id="SignalP"/>
    </source>
</evidence>
<proteinExistence type="predicted"/>
<dbReference type="Proteomes" id="UP000176998">
    <property type="component" value="Unassembled WGS sequence"/>
</dbReference>
<organism evidence="3 4">
    <name type="scientific">Colletotrichum orchidophilum</name>
    <dbReference type="NCBI Taxonomy" id="1209926"/>
    <lineage>
        <taxon>Eukaryota</taxon>
        <taxon>Fungi</taxon>
        <taxon>Dikarya</taxon>
        <taxon>Ascomycota</taxon>
        <taxon>Pezizomycotina</taxon>
        <taxon>Sordariomycetes</taxon>
        <taxon>Hypocreomycetidae</taxon>
        <taxon>Glomerellales</taxon>
        <taxon>Glomerellaceae</taxon>
        <taxon>Colletotrichum</taxon>
    </lineage>
</organism>
<feature type="chain" id="PRO_5009602374" evidence="2">
    <location>
        <begin position="24"/>
        <end position="305"/>
    </location>
</feature>
<feature type="compositionally biased region" description="Polar residues" evidence="1">
    <location>
        <begin position="140"/>
        <end position="173"/>
    </location>
</feature>
<sequence>MHFTSKILYVCVALHVAFQGASGAILRGRTSDTDSNQLSASDFQTLSQAAEDLDNQLDNFLRNWNGGHRNPDIVNTATIAKRQASGISVSAQDLQDLLKLIQSIERQLAAIIASVGTTASVTVAPAPSNTFSNPGPVASSPAQSTVQPTVTGNVPASSGVSSPTPNPVLTSSAAGDGGPLTTAYGTSITTGTRCKTTVTQTFTEYVYEDGTSVVPRVVRSIVEDEEVDEEEEEDHWITATVPRDSEDDGDWESWVEFDGTSTEEDESDVGFTTRDSWTKLGVRRRDSLGENSDPGLLFARDEGNI</sequence>
<gene>
    <name evidence="3" type="ORF">CORC01_09340</name>
</gene>
<name>A0A1G4B1M2_9PEZI</name>
<comment type="caution">
    <text evidence="3">The sequence shown here is derived from an EMBL/GenBank/DDBJ whole genome shotgun (WGS) entry which is preliminary data.</text>
</comment>
<dbReference type="RefSeq" id="XP_022472491.1">
    <property type="nucleotide sequence ID" value="XM_022620969.1"/>
</dbReference>
<dbReference type="EMBL" id="MJBS01000084">
    <property type="protein sequence ID" value="OHE95329.1"/>
    <property type="molecule type" value="Genomic_DNA"/>
</dbReference>
<feature type="region of interest" description="Disordered" evidence="1">
    <location>
        <begin position="285"/>
        <end position="305"/>
    </location>
</feature>
<keyword evidence="4" id="KW-1185">Reference proteome</keyword>
<evidence type="ECO:0000313" key="3">
    <source>
        <dbReference type="EMBL" id="OHE95329.1"/>
    </source>
</evidence>
<dbReference type="GeneID" id="34562479"/>
<accession>A0A1G4B1M2</accession>
<protein>
    <submittedName>
        <fullName evidence="3">Uncharacterized protein</fullName>
    </submittedName>
</protein>
<dbReference type="STRING" id="1209926.A0A1G4B1M2"/>
<feature type="signal peptide" evidence="2">
    <location>
        <begin position="1"/>
        <end position="23"/>
    </location>
</feature>
<evidence type="ECO:0000313" key="4">
    <source>
        <dbReference type="Proteomes" id="UP000176998"/>
    </source>
</evidence>
<dbReference type="OrthoDB" id="4834836at2759"/>
<dbReference type="AlphaFoldDB" id="A0A1G4B1M2"/>
<keyword evidence="2" id="KW-0732">Signal</keyword>